<feature type="region of interest" description="Disordered" evidence="1">
    <location>
        <begin position="35"/>
        <end position="225"/>
    </location>
</feature>
<dbReference type="AlphaFoldDB" id="B2ABD0"/>
<dbReference type="GeneID" id="6197516"/>
<protein>
    <submittedName>
        <fullName evidence="2">Podospora anserina S mat+ genomic DNA chromosome 1, supercontig 1</fullName>
    </submittedName>
</protein>
<dbReference type="OrthoDB" id="5386674at2759"/>
<evidence type="ECO:0000313" key="4">
    <source>
        <dbReference type="Proteomes" id="UP000001197"/>
    </source>
</evidence>
<evidence type="ECO:0000256" key="1">
    <source>
        <dbReference type="SAM" id="MobiDB-lite"/>
    </source>
</evidence>
<feature type="compositionally biased region" description="Polar residues" evidence="1">
    <location>
        <begin position="714"/>
        <end position="723"/>
    </location>
</feature>
<dbReference type="RefSeq" id="XP_001912910.1">
    <property type="nucleotide sequence ID" value="XM_001912875.1"/>
</dbReference>
<feature type="region of interest" description="Disordered" evidence="1">
    <location>
        <begin position="529"/>
        <end position="553"/>
    </location>
</feature>
<feature type="compositionally biased region" description="Polar residues" evidence="1">
    <location>
        <begin position="279"/>
        <end position="290"/>
    </location>
</feature>
<feature type="compositionally biased region" description="Polar residues" evidence="1">
    <location>
        <begin position="1001"/>
        <end position="1011"/>
    </location>
</feature>
<dbReference type="KEGG" id="pan:PODANSg09959"/>
<feature type="compositionally biased region" description="Polar residues" evidence="1">
    <location>
        <begin position="203"/>
        <end position="216"/>
    </location>
</feature>
<feature type="compositionally biased region" description="Polar residues" evidence="1">
    <location>
        <begin position="147"/>
        <end position="160"/>
    </location>
</feature>
<feature type="compositionally biased region" description="Polar residues" evidence="1">
    <location>
        <begin position="533"/>
        <end position="553"/>
    </location>
</feature>
<feature type="compositionally biased region" description="Polar residues" evidence="1">
    <location>
        <begin position="46"/>
        <end position="66"/>
    </location>
</feature>
<feature type="compositionally biased region" description="Basic and acidic residues" evidence="1">
    <location>
        <begin position="813"/>
        <end position="830"/>
    </location>
</feature>
<keyword evidence="4" id="KW-1185">Reference proteome</keyword>
<dbReference type="EMBL" id="FO904936">
    <property type="protein sequence ID" value="CDP23032.1"/>
    <property type="molecule type" value="Genomic_DNA"/>
</dbReference>
<accession>B2ABD0</accession>
<name>B2ABD0_PODAN</name>
<sequence>MDILFSVYGSGPLPKTALEEVERRTEELLKSGTFNHLEKKSKLDQLQETYPPSVPYSATSQGSLPSLQLPRFDSPPTDRSTPMLSPETKGVTLQSLSITIPRSPESHSPCPGTGEEDSGSETPTANLVSPHKQVKFLSPGNDEEAMSDQSSICQSPSWENYGQRKREKKLEAERRKKEKLLAEKEAKASKKRTTARLSKLPPSASTLNTGARTTGFISPERSMSDPSLITQHSLLHLQTVQRPEGSGKAASTDNLQPSRRHFLASSDIVNGDNAARPKTATQTAIHNTPGDSHLELRRSISEGPLPNVAAIPSSLSLHQDGRVPRDMCPPSASRTPMLRHMSPSAHTRSNSLPQTAASQPRGRDGHKINLTSAGLADEEALANSKPQASSRSSSSNPRHSRRSSFTQDAKAAAMKLIGRRGTSATRSDNTIDTQPSGIEADYFGDANHPLASGSSPIESHETATRIPPSTSHSTGSSGGFSMISASQSKRSRSLKDAAKAALSIGKRPQLQTSATTHIAGPPYFSFRDRKQSKVSMSQEVGSPSVQDEPPTLTSVVRRQELKLYLKVRHANVKQTSVSQSGAPGSVASNGTTSQTGSRASEGSSTSTCSTFEDGSSLVSQTITPDTSRPQSSGGDSALENILTQKDPNFQGTDYTQSARSSKSTTPRPGNPENSGLSSGGDDDWWKREAMPVDQDNDAQSFMTSRSTFDDTDEPSPNSSNNTAELPLRNRTEGLESRLGLARKLQSADASGSPTYPTPLPGSSVAPAIVIPPRSMKRNLSISDSGHTSPYIERNTETAPAHYGPVEDVATRPLKREGANRKQKRELRTREYGSNQSAWHGNEHSAEPHPLYLSTDLPSPPLPPRSGTRRSKPVMAAEFQIPSSPYSEDFPGDDSVFGPSSHVEPSPHPSTRFTHHSAARPSSQPRTHSAPILSPAPISALRPHTPSPLTSPGAQNSGGASKPGPVSILKPPKHSEISLSAPTSPGQPPTLSALPRHMQLKPGTSSRTPSTVTESRMAPIAKMFVECCSCKFYHDMPSKIYECMAKPDAVVEDRNLGISGAITTAVKCPWCQHSMSTGCCAGYAAVVYLKEKLH</sequence>
<reference evidence="4" key="3">
    <citation type="journal article" date="2014" name="Genetics">
        <title>Maintaining two mating types: Structure of the mating type locus and its role in heterokaryosis in Podospora anserina.</title>
        <authorList>
            <person name="Grognet P."/>
            <person name="Bidard F."/>
            <person name="Kuchly C."/>
            <person name="Tong L.C.H."/>
            <person name="Coppin E."/>
            <person name="Benkhali J.A."/>
            <person name="Couloux A."/>
            <person name="Wincker P."/>
            <person name="Debuchy R."/>
            <person name="Silar P."/>
        </authorList>
    </citation>
    <scope>GENOME REANNOTATION</scope>
    <source>
        <strain evidence="4">S / ATCC MYA-4624 / DSM 980 / FGSC 10383</strain>
    </source>
</reference>
<evidence type="ECO:0000313" key="3">
    <source>
        <dbReference type="EMBL" id="CDP23032.1"/>
    </source>
</evidence>
<dbReference type="EMBL" id="CU633438">
    <property type="protein sequence ID" value="CAP60392.1"/>
    <property type="molecule type" value="Genomic_DNA"/>
</dbReference>
<feature type="compositionally biased region" description="Polar residues" evidence="1">
    <location>
        <begin position="777"/>
        <end position="787"/>
    </location>
</feature>
<dbReference type="VEuPathDB" id="FungiDB:PODANS_1_6900"/>
<feature type="region of interest" description="Disordered" evidence="1">
    <location>
        <begin position="741"/>
        <end position="1011"/>
    </location>
</feature>
<feature type="compositionally biased region" description="Polar residues" evidence="1">
    <location>
        <begin position="573"/>
        <end position="634"/>
    </location>
</feature>
<dbReference type="eggNOG" id="ENOG502SGHJ">
    <property type="taxonomic scope" value="Eukaryota"/>
</dbReference>
<proteinExistence type="predicted"/>
<feature type="compositionally biased region" description="Basic and acidic residues" evidence="1">
    <location>
        <begin position="36"/>
        <end position="45"/>
    </location>
</feature>
<feature type="compositionally biased region" description="Basic and acidic residues" evidence="1">
    <location>
        <begin position="162"/>
        <end position="188"/>
    </location>
</feature>
<feature type="compositionally biased region" description="Low complexity" evidence="1">
    <location>
        <begin position="469"/>
        <end position="481"/>
    </location>
</feature>
<gene>
    <name evidence="2" type="ORF">PODANS_1_6900</name>
</gene>
<feature type="compositionally biased region" description="Polar residues" evidence="1">
    <location>
        <begin position="344"/>
        <end position="358"/>
    </location>
</feature>
<reference evidence="2 4" key="1">
    <citation type="journal article" date="2008" name="Genome Biol.">
        <title>The genome sequence of the model ascomycete fungus Podospora anserina.</title>
        <authorList>
            <person name="Espagne E."/>
            <person name="Lespinet O."/>
            <person name="Malagnac F."/>
            <person name="Da Silva C."/>
            <person name="Jaillon O."/>
            <person name="Porcel B.M."/>
            <person name="Couloux A."/>
            <person name="Aury J.-M."/>
            <person name="Segurens B."/>
            <person name="Poulain J."/>
            <person name="Anthouard V."/>
            <person name="Grossetete S."/>
            <person name="Khalili H."/>
            <person name="Coppin E."/>
            <person name="Dequard-Chablat M."/>
            <person name="Picard M."/>
            <person name="Contamine V."/>
            <person name="Arnaise S."/>
            <person name="Bourdais A."/>
            <person name="Berteaux-Lecellier V."/>
            <person name="Gautheret D."/>
            <person name="de Vries R.P."/>
            <person name="Battaglia E."/>
            <person name="Coutinho P.M."/>
            <person name="Danchin E.G.J."/>
            <person name="Henrissat B."/>
            <person name="El Khoury R."/>
            <person name="Sainsard-Chanet A."/>
            <person name="Boivin A."/>
            <person name="Pinan-Lucarre B."/>
            <person name="Sellem C.H."/>
            <person name="Debuchy R."/>
            <person name="Wincker P."/>
            <person name="Weissenbach J."/>
            <person name="Silar P."/>
        </authorList>
    </citation>
    <scope>NUCLEOTIDE SEQUENCE [LARGE SCALE GENOMIC DNA]</scope>
    <source>
        <strain evidence="4">S / ATCC MYA-4624 / DSM 980 / FGSC 10383</strain>
        <strain evidence="2">S mat+</strain>
    </source>
</reference>
<dbReference type="HOGENOM" id="CLU_284285_0_0_1"/>
<organism evidence="2">
    <name type="scientific">Podospora anserina (strain S / ATCC MYA-4624 / DSM 980 / FGSC 10383)</name>
    <name type="common">Pleurage anserina</name>
    <dbReference type="NCBI Taxonomy" id="515849"/>
    <lineage>
        <taxon>Eukaryota</taxon>
        <taxon>Fungi</taxon>
        <taxon>Dikarya</taxon>
        <taxon>Ascomycota</taxon>
        <taxon>Pezizomycotina</taxon>
        <taxon>Sordariomycetes</taxon>
        <taxon>Sordariomycetidae</taxon>
        <taxon>Sordariales</taxon>
        <taxon>Podosporaceae</taxon>
        <taxon>Podospora</taxon>
        <taxon>Podospora anserina</taxon>
    </lineage>
</organism>
<evidence type="ECO:0000313" key="2">
    <source>
        <dbReference type="EMBL" id="CAP60392.1"/>
    </source>
</evidence>
<feature type="region of interest" description="Disordered" evidence="1">
    <location>
        <begin position="704"/>
        <end position="729"/>
    </location>
</feature>
<feature type="compositionally biased region" description="Polar residues" evidence="1">
    <location>
        <begin position="946"/>
        <end position="958"/>
    </location>
</feature>
<reference evidence="2" key="2">
    <citation type="submission" date="2008-07" db="EMBL/GenBank/DDBJ databases">
        <authorList>
            <person name="Genoscope - CEA"/>
        </authorList>
    </citation>
    <scope>NUCLEOTIDE SEQUENCE</scope>
    <source>
        <strain evidence="2">S mat+</strain>
    </source>
</reference>
<dbReference type="Proteomes" id="UP000001197">
    <property type="component" value="Chromosome 1"/>
</dbReference>
<reference evidence="3" key="4">
    <citation type="submission" date="2015-04" db="EMBL/GenBank/DDBJ databases">
        <title>Maintaining two mating types: Structure of the mating type locus and its role in heterokaryosis in Podospora anserina.</title>
        <authorList>
            <person name="Grognet P."/>
            <person name="Bidard F."/>
            <person name="Kuchly C."/>
            <person name="Chan Ho Tong L."/>
            <person name="Coppin E."/>
            <person name="Ait Benkhali J."/>
            <person name="Couloux A."/>
            <person name="Wincker P."/>
            <person name="Debuchy R."/>
            <person name="Silar P."/>
        </authorList>
    </citation>
    <scope>NUCLEOTIDE SEQUENCE</scope>
</reference>
<feature type="region of interest" description="Disordered" evidence="1">
    <location>
        <begin position="241"/>
        <end position="494"/>
    </location>
</feature>
<feature type="region of interest" description="Disordered" evidence="1">
    <location>
        <begin position="573"/>
        <end position="686"/>
    </location>
</feature>
<feature type="compositionally biased region" description="Polar residues" evidence="1">
    <location>
        <begin position="91"/>
        <end position="100"/>
    </location>
</feature>
<feature type="compositionally biased region" description="Polar residues" evidence="1">
    <location>
        <begin position="422"/>
        <end position="436"/>
    </location>
</feature>
<feature type="compositionally biased region" description="Polar residues" evidence="1">
    <location>
        <begin position="641"/>
        <end position="676"/>
    </location>
</feature>